<proteinExistence type="predicted"/>
<dbReference type="GO" id="GO:0003700">
    <property type="term" value="F:DNA-binding transcription factor activity"/>
    <property type="evidence" value="ECO:0007669"/>
    <property type="project" value="TreeGrafter"/>
</dbReference>
<dbReference type="KEGG" id="mfm:MfeM64YM_0987"/>
<dbReference type="Gene3D" id="3.40.50.2300">
    <property type="match status" value="2"/>
</dbReference>
<dbReference type="EMBL" id="CP002458">
    <property type="protein sequence ID" value="ADV34982.1"/>
    <property type="molecule type" value="Genomic_DNA"/>
</dbReference>
<evidence type="ECO:0000313" key="6">
    <source>
        <dbReference type="Proteomes" id="UP000007473"/>
    </source>
</evidence>
<dbReference type="PANTHER" id="PTHR30146">
    <property type="entry name" value="LACI-RELATED TRANSCRIPTIONAL REPRESSOR"/>
    <property type="match status" value="1"/>
</dbReference>
<name>A0AB32XDC2_MYCFM</name>
<dbReference type="PANTHER" id="PTHR30146:SF154">
    <property type="entry name" value="TRANSCRIPTION REGULATOR, MEMBER OF GALR FAMILY"/>
    <property type="match status" value="1"/>
</dbReference>
<evidence type="ECO:0000256" key="2">
    <source>
        <dbReference type="ARBA" id="ARBA00023125"/>
    </source>
</evidence>
<evidence type="ECO:0000313" key="5">
    <source>
        <dbReference type="EMBL" id="ADV34982.1"/>
    </source>
</evidence>
<dbReference type="RefSeq" id="WP_013354998.1">
    <property type="nucleotide sequence ID" value="NC_014921.1"/>
</dbReference>
<dbReference type="Gene3D" id="1.10.260.40">
    <property type="entry name" value="lambda repressor-like DNA-binding domains"/>
    <property type="match status" value="1"/>
</dbReference>
<dbReference type="SUPFAM" id="SSF47413">
    <property type="entry name" value="lambda repressor-like DNA-binding domains"/>
    <property type="match status" value="1"/>
</dbReference>
<dbReference type="PROSITE" id="PS50932">
    <property type="entry name" value="HTH_LACI_2"/>
    <property type="match status" value="1"/>
</dbReference>
<keyword evidence="2" id="KW-0238">DNA-binding</keyword>
<evidence type="ECO:0000259" key="4">
    <source>
        <dbReference type="PROSITE" id="PS50932"/>
    </source>
</evidence>
<evidence type="ECO:0000256" key="1">
    <source>
        <dbReference type="ARBA" id="ARBA00023015"/>
    </source>
</evidence>
<dbReference type="GO" id="GO:0000976">
    <property type="term" value="F:transcription cis-regulatory region binding"/>
    <property type="evidence" value="ECO:0007669"/>
    <property type="project" value="TreeGrafter"/>
</dbReference>
<dbReference type="InterPro" id="IPR028082">
    <property type="entry name" value="Peripla_BP_I"/>
</dbReference>
<dbReference type="AlphaFoldDB" id="A0AB32XDC2"/>
<protein>
    <recommendedName>
        <fullName evidence="4">HTH lacI-type domain-containing protein</fullName>
    </recommendedName>
</protein>
<dbReference type="InterPro" id="IPR000843">
    <property type="entry name" value="HTH_LacI"/>
</dbReference>
<dbReference type="SUPFAM" id="SSF53822">
    <property type="entry name" value="Periplasmic binding protein-like I"/>
    <property type="match status" value="1"/>
</dbReference>
<sequence>MKNFSYKNIAKEAGVSISTVSRYYRGGYVSKETKKVIANIIKENDYYPNHGARTIRGRDTSIFIIVPEWYENSYTQIMNGIEQGAKTRNRKVVITHSSPNPEEYIETIKYVSSWKPMAIVFFLPEDPQNTITNYIKNTNFESNILVYGKEVETLNWIKIDEENSFHHLTSRFINYIDKGEKVVFVEDVKLTEEQKRLRCIGFENACKKLNVEYEIYSLKNKNNKEVQFFLNYLRNNNLVNVVCSTHEVFINLISSGDRNLRLTDIGWVSIYDYQHKYKAKIFIDYPAVGLEIEKMLYSCDVDNTIENKIYKPKILFDN</sequence>
<dbReference type="SMART" id="SM00354">
    <property type="entry name" value="HTH_LACI"/>
    <property type="match status" value="1"/>
</dbReference>
<keyword evidence="3" id="KW-0804">Transcription</keyword>
<organism evidence="5 6">
    <name type="scientific">Mycoplasmopsis fermentans (strain M64)</name>
    <name type="common">Mycoplasma fermentans</name>
    <dbReference type="NCBI Taxonomy" id="943945"/>
    <lineage>
        <taxon>Bacteria</taxon>
        <taxon>Bacillati</taxon>
        <taxon>Mycoplasmatota</taxon>
        <taxon>Mycoplasmoidales</taxon>
        <taxon>Metamycoplasmataceae</taxon>
        <taxon>Mycoplasmopsis</taxon>
    </lineage>
</organism>
<feature type="domain" description="HTH lacI-type" evidence="4">
    <location>
        <begin position="9"/>
        <end position="57"/>
    </location>
</feature>
<accession>A0AB32XDC2</accession>
<dbReference type="Proteomes" id="UP000007473">
    <property type="component" value="Chromosome"/>
</dbReference>
<dbReference type="CDD" id="cd01392">
    <property type="entry name" value="HTH_LacI"/>
    <property type="match status" value="1"/>
</dbReference>
<gene>
    <name evidence="5" type="ordered locus">MfeM64YM_0987</name>
</gene>
<evidence type="ECO:0000256" key="3">
    <source>
        <dbReference type="ARBA" id="ARBA00023163"/>
    </source>
</evidence>
<dbReference type="Pfam" id="PF00356">
    <property type="entry name" value="LacI"/>
    <property type="match status" value="1"/>
</dbReference>
<reference evidence="5 6" key="1">
    <citation type="journal article" date="2011" name="J. Bacteriol.">
        <title>Genome sequence of the repetitive-sequence-rich Mycoplasma fermentans strain M64.</title>
        <authorList>
            <person name="Shu H.W."/>
            <person name="Liu T.T."/>
            <person name="Chang H.Y."/>
            <person name="Liu Y.M."/>
            <person name="Wu K.M."/>
            <person name="Shu H.Y."/>
            <person name="Tsai S.F."/>
            <person name="Hsiao K.J."/>
            <person name="Hu W.S."/>
            <person name="Ng W.V."/>
        </authorList>
    </citation>
    <scope>NUCLEOTIDE SEQUENCE [LARGE SCALE GENOMIC DNA]</scope>
    <source>
        <strain evidence="5 6">M64</strain>
    </source>
</reference>
<keyword evidence="1" id="KW-0805">Transcription regulation</keyword>
<dbReference type="InterPro" id="IPR010982">
    <property type="entry name" value="Lambda_DNA-bd_dom_sf"/>
</dbReference>